<dbReference type="PROSITE" id="PS01195">
    <property type="entry name" value="PEPT_TRNA_HYDROL_1"/>
    <property type="match status" value="1"/>
</dbReference>
<evidence type="ECO:0000256" key="6">
    <source>
        <dbReference type="ARBA" id="ARBA00050038"/>
    </source>
</evidence>
<organism evidence="11 12">
    <name type="scientific">Limimaricola cinnabarinus</name>
    <dbReference type="NCBI Taxonomy" id="1125964"/>
    <lineage>
        <taxon>Bacteria</taxon>
        <taxon>Pseudomonadati</taxon>
        <taxon>Pseudomonadota</taxon>
        <taxon>Alphaproteobacteria</taxon>
        <taxon>Rhodobacterales</taxon>
        <taxon>Paracoccaceae</taxon>
        <taxon>Limimaricola</taxon>
    </lineage>
</organism>
<feature type="binding site" evidence="7">
    <location>
        <position position="64"/>
    </location>
    <ligand>
        <name>tRNA</name>
        <dbReference type="ChEBI" id="CHEBI:17843"/>
    </ligand>
</feature>
<feature type="site" description="Stabilizes the basic form of H active site to accept a proton" evidence="7">
    <location>
        <position position="91"/>
    </location>
</feature>
<dbReference type="SUPFAM" id="SSF53178">
    <property type="entry name" value="Peptidyl-tRNA hydrolase-like"/>
    <property type="match status" value="1"/>
</dbReference>
<evidence type="ECO:0000256" key="10">
    <source>
        <dbReference type="SAM" id="MobiDB-lite"/>
    </source>
</evidence>
<comment type="catalytic activity">
    <reaction evidence="7 8">
        <text>an N-acyl-L-alpha-aminoacyl-tRNA + H2O = an N-acyl-L-amino acid + a tRNA + H(+)</text>
        <dbReference type="Rhea" id="RHEA:54448"/>
        <dbReference type="Rhea" id="RHEA-COMP:10123"/>
        <dbReference type="Rhea" id="RHEA-COMP:13883"/>
        <dbReference type="ChEBI" id="CHEBI:15377"/>
        <dbReference type="ChEBI" id="CHEBI:15378"/>
        <dbReference type="ChEBI" id="CHEBI:59874"/>
        <dbReference type="ChEBI" id="CHEBI:78442"/>
        <dbReference type="ChEBI" id="CHEBI:138191"/>
        <dbReference type="EC" id="3.1.1.29"/>
    </reaction>
</comment>
<dbReference type="Gene3D" id="3.40.50.1470">
    <property type="entry name" value="Peptidyl-tRNA hydrolase"/>
    <property type="match status" value="1"/>
</dbReference>
<comment type="subunit">
    <text evidence="7">Monomer.</text>
</comment>
<dbReference type="NCBIfam" id="TIGR00447">
    <property type="entry name" value="pth"/>
    <property type="match status" value="1"/>
</dbReference>
<keyword evidence="3 7" id="KW-0378">Hydrolase</keyword>
<comment type="function">
    <text evidence="7">Catalyzes the release of premature peptidyl moieties from peptidyl-tRNA molecules trapped in stalled 50S ribosomal subunits, and thus maintains levels of free tRNAs and 50S ribosomes.</text>
</comment>
<sequence length="237" mass="25171">MKLFVGLGNPGGKYAQNRHNIGFMAVDRIAADHGFAPWRAKFQGEIAEGRLGSEKVLLLKPMTFMNLSGQSVGEAARFHKIDSTDITVFHDEIDLAPGRLKTKAGGGHAGHNGLRSIHQHLGPHYDRVRMGVGHPGHKDAVPGYVLKDFAKADEAWLDDMLRGISDGAASLAAGDDARFLNAVALRLNPPRSGGGSKGGGAKDVEPKGAATKTAPSPAAAEEADDRSPLQKLADRFR</sequence>
<feature type="site" description="Discriminates between blocked and unblocked aminoacyl-tRNA" evidence="7">
    <location>
        <position position="9"/>
    </location>
</feature>
<feature type="compositionally biased region" description="Low complexity" evidence="10">
    <location>
        <begin position="207"/>
        <end position="220"/>
    </location>
</feature>
<dbReference type="PANTHER" id="PTHR17224:SF1">
    <property type="entry name" value="PEPTIDYL-TRNA HYDROLASE"/>
    <property type="match status" value="1"/>
</dbReference>
<dbReference type="GO" id="GO:0006515">
    <property type="term" value="P:protein quality control for misfolded or incompletely synthesized proteins"/>
    <property type="evidence" value="ECO:0007669"/>
    <property type="project" value="UniProtKB-UniRule"/>
</dbReference>
<dbReference type="RefSeq" id="WP_099274718.1">
    <property type="nucleotide sequence ID" value="NZ_KZ304952.1"/>
</dbReference>
<dbReference type="HAMAP" id="MF_00083">
    <property type="entry name" value="Pept_tRNA_hydro_bact"/>
    <property type="match status" value="1"/>
</dbReference>
<comment type="caution">
    <text evidence="11">The sequence shown here is derived from an EMBL/GenBank/DDBJ whole genome shotgun (WGS) entry which is preliminary data.</text>
</comment>
<evidence type="ECO:0000256" key="3">
    <source>
        <dbReference type="ARBA" id="ARBA00022801"/>
    </source>
</evidence>
<evidence type="ECO:0000256" key="2">
    <source>
        <dbReference type="ARBA" id="ARBA00022555"/>
    </source>
</evidence>
<feature type="region of interest" description="Disordered" evidence="10">
    <location>
        <begin position="188"/>
        <end position="237"/>
    </location>
</feature>
<dbReference type="GO" id="GO:0005737">
    <property type="term" value="C:cytoplasm"/>
    <property type="evidence" value="ECO:0007669"/>
    <property type="project" value="UniProtKB-SubCell"/>
</dbReference>
<dbReference type="OrthoDB" id="9800507at2"/>
<proteinExistence type="inferred from homology"/>
<evidence type="ECO:0000256" key="5">
    <source>
        <dbReference type="ARBA" id="ARBA00038063"/>
    </source>
</evidence>
<evidence type="ECO:0000256" key="1">
    <source>
        <dbReference type="ARBA" id="ARBA00013260"/>
    </source>
</evidence>
<feature type="binding site" evidence="7">
    <location>
        <position position="66"/>
    </location>
    <ligand>
        <name>tRNA</name>
        <dbReference type="ChEBI" id="CHEBI:17843"/>
    </ligand>
</feature>
<feature type="compositionally biased region" description="Basic and acidic residues" evidence="10">
    <location>
        <begin position="225"/>
        <end position="237"/>
    </location>
</feature>
<comment type="similarity">
    <text evidence="5 7 9">Belongs to the PTH family.</text>
</comment>
<reference evidence="11 12" key="1">
    <citation type="submission" date="2017-08" db="EMBL/GenBank/DDBJ databases">
        <title>Draft Genome Sequence of Loktanella cinnabarina Strain XM1, Isolated from Coastal Surface Water.</title>
        <authorList>
            <person name="Ma R."/>
            <person name="Wang J."/>
            <person name="Wang Q."/>
            <person name="Ma Z."/>
            <person name="Li J."/>
            <person name="Chen L."/>
        </authorList>
    </citation>
    <scope>NUCLEOTIDE SEQUENCE [LARGE SCALE GENOMIC DNA]</scope>
    <source>
        <strain evidence="11 12">XM1</strain>
    </source>
</reference>
<evidence type="ECO:0000256" key="8">
    <source>
        <dbReference type="RuleBase" id="RU000673"/>
    </source>
</evidence>
<dbReference type="GO" id="GO:0000049">
    <property type="term" value="F:tRNA binding"/>
    <property type="evidence" value="ECO:0007669"/>
    <property type="project" value="UniProtKB-UniRule"/>
</dbReference>
<dbReference type="AlphaFoldDB" id="A0A2G1MJN3"/>
<evidence type="ECO:0000313" key="12">
    <source>
        <dbReference type="Proteomes" id="UP000221860"/>
    </source>
</evidence>
<dbReference type="FunFam" id="3.40.50.1470:FF:000001">
    <property type="entry name" value="Peptidyl-tRNA hydrolase"/>
    <property type="match status" value="1"/>
</dbReference>
<comment type="function">
    <text evidence="7">Hydrolyzes ribosome-free peptidyl-tRNAs (with 1 or more amino acids incorporated), which drop off the ribosome during protein synthesis, or as a result of ribosome stalling.</text>
</comment>
<feature type="binding site" evidence="7">
    <location>
        <position position="112"/>
    </location>
    <ligand>
        <name>tRNA</name>
        <dbReference type="ChEBI" id="CHEBI:17843"/>
    </ligand>
</feature>
<feature type="binding site" evidence="7">
    <location>
        <position position="14"/>
    </location>
    <ligand>
        <name>tRNA</name>
        <dbReference type="ChEBI" id="CHEBI:17843"/>
    </ligand>
</feature>
<evidence type="ECO:0000313" key="11">
    <source>
        <dbReference type="EMBL" id="PHP28958.1"/>
    </source>
</evidence>
<name>A0A2G1MJN3_9RHOB</name>
<dbReference type="InterPro" id="IPR036416">
    <property type="entry name" value="Pept_tRNA_hydro_sf"/>
</dbReference>
<protein>
    <recommendedName>
        <fullName evidence="6 7">Peptidyl-tRNA hydrolase</fullName>
        <shortName evidence="7">Pth</shortName>
        <ecNumber evidence="1 7">3.1.1.29</ecNumber>
    </recommendedName>
</protein>
<evidence type="ECO:0000256" key="9">
    <source>
        <dbReference type="RuleBase" id="RU004320"/>
    </source>
</evidence>
<dbReference type="CDD" id="cd00462">
    <property type="entry name" value="PTH"/>
    <property type="match status" value="1"/>
</dbReference>
<evidence type="ECO:0000256" key="4">
    <source>
        <dbReference type="ARBA" id="ARBA00022884"/>
    </source>
</evidence>
<dbReference type="Proteomes" id="UP000221860">
    <property type="component" value="Unassembled WGS sequence"/>
</dbReference>
<dbReference type="PROSITE" id="PS01196">
    <property type="entry name" value="PEPT_TRNA_HYDROL_2"/>
    <property type="match status" value="1"/>
</dbReference>
<keyword evidence="4 7" id="KW-0694">RNA-binding</keyword>
<dbReference type="InterPro" id="IPR001328">
    <property type="entry name" value="Pept_tRNA_hydro"/>
</dbReference>
<keyword evidence="2 7" id="KW-0820">tRNA-binding</keyword>
<dbReference type="Pfam" id="PF01195">
    <property type="entry name" value="Pept_tRNA_hydro"/>
    <property type="match status" value="1"/>
</dbReference>
<dbReference type="PANTHER" id="PTHR17224">
    <property type="entry name" value="PEPTIDYL-TRNA HYDROLASE"/>
    <property type="match status" value="1"/>
</dbReference>
<dbReference type="EMBL" id="NQWH01000004">
    <property type="protein sequence ID" value="PHP28958.1"/>
    <property type="molecule type" value="Genomic_DNA"/>
</dbReference>
<keyword evidence="7" id="KW-0963">Cytoplasm</keyword>
<feature type="active site" description="Proton acceptor" evidence="7">
    <location>
        <position position="19"/>
    </location>
</feature>
<comment type="subcellular location">
    <subcellularLocation>
        <location evidence="7">Cytoplasm</location>
    </subcellularLocation>
</comment>
<keyword evidence="12" id="KW-1185">Reference proteome</keyword>
<dbReference type="GO" id="GO:0072344">
    <property type="term" value="P:rescue of stalled ribosome"/>
    <property type="evidence" value="ECO:0007669"/>
    <property type="project" value="UniProtKB-UniRule"/>
</dbReference>
<evidence type="ECO:0000256" key="7">
    <source>
        <dbReference type="HAMAP-Rule" id="MF_00083"/>
    </source>
</evidence>
<dbReference type="EC" id="3.1.1.29" evidence="1 7"/>
<dbReference type="InterPro" id="IPR018171">
    <property type="entry name" value="Pept_tRNA_hydro_CS"/>
</dbReference>
<dbReference type="GO" id="GO:0004045">
    <property type="term" value="F:peptidyl-tRNA hydrolase activity"/>
    <property type="evidence" value="ECO:0007669"/>
    <property type="project" value="UniProtKB-UniRule"/>
</dbReference>
<gene>
    <name evidence="7" type="primary">pth</name>
    <name evidence="11" type="ORF">CJ301_04495</name>
</gene>
<accession>A0A2G1MJN3</accession>